<dbReference type="Gene3D" id="3.30.365.10">
    <property type="entry name" value="Aldehyde oxidase/xanthine dehydrogenase, molybdopterin binding domain"/>
    <property type="match status" value="1"/>
</dbReference>
<protein>
    <submittedName>
        <fullName evidence="1">Nicotinate dehydrogenase medium molybdopterin subunit</fullName>
    </submittedName>
</protein>
<comment type="caution">
    <text evidence="1">The sequence shown here is derived from an EMBL/GenBank/DDBJ whole genome shotgun (WGS) entry which is preliminary data.</text>
</comment>
<dbReference type="Proteomes" id="UP000702544">
    <property type="component" value="Unassembled WGS sequence"/>
</dbReference>
<reference evidence="1 2" key="1">
    <citation type="submission" date="2020-01" db="EMBL/GenBank/DDBJ databases">
        <title>Genomes assembled from Gulf of Kutch pelagic sediment metagenomes.</title>
        <authorList>
            <person name="Chandrashekar M."/>
            <person name="Mahajan M.S."/>
            <person name="Dave K.J."/>
            <person name="Vatsa P."/>
            <person name="Nathani N.M."/>
        </authorList>
    </citation>
    <scope>NUCLEOTIDE SEQUENCE [LARGE SCALE GENOMIC DNA]</scope>
    <source>
        <strain evidence="1">KS3-K002</strain>
    </source>
</reference>
<dbReference type="InterPro" id="IPR037165">
    <property type="entry name" value="AldOxase/xan_DH_Mopterin-bd_sf"/>
</dbReference>
<organism evidence="1 2">
    <name type="scientific">Candidatus Kutchimonas denitrificans</name>
    <dbReference type="NCBI Taxonomy" id="3056748"/>
    <lineage>
        <taxon>Bacteria</taxon>
        <taxon>Pseudomonadati</taxon>
        <taxon>Gemmatimonadota</taxon>
        <taxon>Gemmatimonadia</taxon>
        <taxon>Candidatus Palauibacterales</taxon>
        <taxon>Candidatus Palauibacteraceae</taxon>
        <taxon>Candidatus Kutchimonas</taxon>
    </lineage>
</organism>
<proteinExistence type="predicted"/>
<dbReference type="AlphaFoldDB" id="A0AAE5CDW8"/>
<dbReference type="GO" id="GO:0016491">
    <property type="term" value="F:oxidoreductase activity"/>
    <property type="evidence" value="ECO:0007669"/>
    <property type="project" value="InterPro"/>
</dbReference>
<feature type="non-terminal residue" evidence="1">
    <location>
        <position position="1"/>
    </location>
</feature>
<sequence length="49" mass="5048">GSKGLGEPVTIPTAAAIANAVYHATGVRVDDAPITAMQMVRLLAEKRGE</sequence>
<gene>
    <name evidence="1" type="ORF">GWO12_16490</name>
</gene>
<dbReference type="SUPFAM" id="SSF56003">
    <property type="entry name" value="Molybdenum cofactor-binding domain"/>
    <property type="match status" value="1"/>
</dbReference>
<name>A0AAE5CDW8_9BACT</name>
<evidence type="ECO:0000313" key="2">
    <source>
        <dbReference type="Proteomes" id="UP000702544"/>
    </source>
</evidence>
<evidence type="ECO:0000313" key="1">
    <source>
        <dbReference type="EMBL" id="NIR76679.1"/>
    </source>
</evidence>
<dbReference type="EMBL" id="JAACAK010000142">
    <property type="protein sequence ID" value="NIR76679.1"/>
    <property type="molecule type" value="Genomic_DNA"/>
</dbReference>
<accession>A0AAE5CDW8</accession>